<name>U4PXI3_9HYPH</name>
<protein>
    <submittedName>
        <fullName evidence="1">Uncharacterized protein</fullName>
    </submittedName>
</protein>
<proteinExistence type="predicted"/>
<dbReference type="Proteomes" id="UP000016944">
    <property type="component" value="Chromosome I"/>
</dbReference>
<sequence>MRLTFKRFLSRNVMLRPRLKQIIDLRLFLWYTNNTDPQRGICVPKNTTKATPLLHAVSVTYRAFTLSNPARREGVFLRARLDQCGIT</sequence>
<reference evidence="1 2" key="1">
    <citation type="journal article" date="2013" name="Genome Announc.">
        <title>Complete Genome Sequence of the Sesbania Symbiont and Rice Growth-Promoting Endophyte Rhizobium sp. Strain IRBG74.</title>
        <authorList>
            <person name="Crook M.B."/>
            <person name="Mitra S."/>
            <person name="Ane J.M."/>
            <person name="Sadowsky M.J."/>
            <person name="Gyaneshwar P."/>
        </authorList>
    </citation>
    <scope>NUCLEOTIDE SEQUENCE [LARGE SCALE GENOMIC DNA]</scope>
    <source>
        <strain evidence="1 2">IRBG74</strain>
    </source>
</reference>
<dbReference type="KEGG" id="rir:BN877_I2850"/>
<evidence type="ECO:0000313" key="1">
    <source>
        <dbReference type="EMBL" id="CDI09733.1"/>
    </source>
</evidence>
<gene>
    <name evidence="1" type="ORF">BN877_I2850</name>
</gene>
<dbReference type="HOGENOM" id="CLU_2481170_0_0_5"/>
<evidence type="ECO:0000313" key="2">
    <source>
        <dbReference type="Proteomes" id="UP000016944"/>
    </source>
</evidence>
<dbReference type="EMBL" id="HG518322">
    <property type="protein sequence ID" value="CDI09733.1"/>
    <property type="molecule type" value="Genomic_DNA"/>
</dbReference>
<organism evidence="1 2">
    <name type="scientific">Agrobacterium pusense</name>
    <dbReference type="NCBI Taxonomy" id="648995"/>
    <lineage>
        <taxon>Bacteria</taxon>
        <taxon>Pseudomonadati</taxon>
        <taxon>Pseudomonadota</taxon>
        <taxon>Alphaproteobacteria</taxon>
        <taxon>Hyphomicrobiales</taxon>
        <taxon>Rhizobiaceae</taxon>
        <taxon>Rhizobium/Agrobacterium group</taxon>
        <taxon>Agrobacterium</taxon>
    </lineage>
</organism>
<accession>U4PXI3</accession>
<dbReference type="AlphaFoldDB" id="U4PXI3"/>